<organism evidence="4 5">
    <name type="scientific">Albula glossodonta</name>
    <name type="common">roundjaw bonefish</name>
    <dbReference type="NCBI Taxonomy" id="121402"/>
    <lineage>
        <taxon>Eukaryota</taxon>
        <taxon>Metazoa</taxon>
        <taxon>Chordata</taxon>
        <taxon>Craniata</taxon>
        <taxon>Vertebrata</taxon>
        <taxon>Euteleostomi</taxon>
        <taxon>Actinopterygii</taxon>
        <taxon>Neopterygii</taxon>
        <taxon>Teleostei</taxon>
        <taxon>Albuliformes</taxon>
        <taxon>Albulidae</taxon>
        <taxon>Albula</taxon>
    </lineage>
</organism>
<feature type="region of interest" description="Disordered" evidence="2">
    <location>
        <begin position="333"/>
        <end position="356"/>
    </location>
</feature>
<evidence type="ECO:0000259" key="3">
    <source>
        <dbReference type="PROSITE" id="PS50003"/>
    </source>
</evidence>
<dbReference type="PROSITE" id="PS50003">
    <property type="entry name" value="PH_DOMAIN"/>
    <property type="match status" value="1"/>
</dbReference>
<dbReference type="GO" id="GO:0005737">
    <property type="term" value="C:cytoplasm"/>
    <property type="evidence" value="ECO:0007669"/>
    <property type="project" value="TreeGrafter"/>
</dbReference>
<dbReference type="InterPro" id="IPR001849">
    <property type="entry name" value="PH_domain"/>
</dbReference>
<dbReference type="OrthoDB" id="2272012at2759"/>
<dbReference type="GO" id="GO:0007186">
    <property type="term" value="P:G protein-coupled receptor signaling pathway"/>
    <property type="evidence" value="ECO:0007669"/>
    <property type="project" value="TreeGrafter"/>
</dbReference>
<dbReference type="Gene3D" id="1.20.900.10">
    <property type="entry name" value="Dbl homology (DH) domain"/>
    <property type="match status" value="1"/>
</dbReference>
<name>A0A8T2P6S6_9TELE</name>
<proteinExistence type="predicted"/>
<dbReference type="InterPro" id="IPR041020">
    <property type="entry name" value="PH_16"/>
</dbReference>
<evidence type="ECO:0000313" key="4">
    <source>
        <dbReference type="EMBL" id="KAG9348265.1"/>
    </source>
</evidence>
<keyword evidence="5" id="KW-1185">Reference proteome</keyword>
<dbReference type="Gene3D" id="2.30.29.30">
    <property type="entry name" value="Pleckstrin-homology domain (PH domain)/Phosphotyrosine-binding domain (PTB)"/>
    <property type="match status" value="1"/>
</dbReference>
<dbReference type="PANTHER" id="PTHR45872">
    <property type="entry name" value="RHO GUANINE NUCLEOTIDE EXCHANGE FACTOR 2, ISOFORM D"/>
    <property type="match status" value="1"/>
</dbReference>
<feature type="compositionally biased region" description="Polar residues" evidence="2">
    <location>
        <begin position="347"/>
        <end position="356"/>
    </location>
</feature>
<evidence type="ECO:0000256" key="1">
    <source>
        <dbReference type="ARBA" id="ARBA00022658"/>
    </source>
</evidence>
<dbReference type="FunFam" id="2.30.29.30:FF:000072">
    <property type="entry name" value="Rho guanine nucleotide exchange factor 1"/>
    <property type="match status" value="1"/>
</dbReference>
<evidence type="ECO:0000256" key="2">
    <source>
        <dbReference type="SAM" id="MobiDB-lite"/>
    </source>
</evidence>
<protein>
    <recommendedName>
        <fullName evidence="3">PH domain-containing protein</fullName>
    </recommendedName>
</protein>
<feature type="region of interest" description="Disordered" evidence="2">
    <location>
        <begin position="215"/>
        <end position="240"/>
    </location>
</feature>
<dbReference type="EMBL" id="JAFBMS010000011">
    <property type="protein sequence ID" value="KAG9348265.1"/>
    <property type="molecule type" value="Genomic_DNA"/>
</dbReference>
<feature type="domain" description="PH" evidence="3">
    <location>
        <begin position="89"/>
        <end position="202"/>
    </location>
</feature>
<keyword evidence="1" id="KW-0344">Guanine-nucleotide releasing factor</keyword>
<dbReference type="SMART" id="SM00233">
    <property type="entry name" value="PH"/>
    <property type="match status" value="1"/>
</dbReference>
<accession>A0A8T2P6S6</accession>
<dbReference type="SUPFAM" id="SSF50729">
    <property type="entry name" value="PH domain-like"/>
    <property type="match status" value="1"/>
</dbReference>
<evidence type="ECO:0000313" key="5">
    <source>
        <dbReference type="Proteomes" id="UP000824540"/>
    </source>
</evidence>
<dbReference type="GO" id="GO:0001664">
    <property type="term" value="F:G protein-coupled receptor binding"/>
    <property type="evidence" value="ECO:0007669"/>
    <property type="project" value="TreeGrafter"/>
</dbReference>
<dbReference type="InterPro" id="IPR011993">
    <property type="entry name" value="PH-like_dom_sf"/>
</dbReference>
<dbReference type="GO" id="GO:0005085">
    <property type="term" value="F:guanyl-nucleotide exchange factor activity"/>
    <property type="evidence" value="ECO:0007669"/>
    <property type="project" value="UniProtKB-KW"/>
</dbReference>
<dbReference type="SUPFAM" id="SSF48065">
    <property type="entry name" value="DBL homology domain (DH-domain)"/>
    <property type="match status" value="1"/>
</dbReference>
<dbReference type="AlphaFoldDB" id="A0A8T2P6S6"/>
<dbReference type="PANTHER" id="PTHR45872:SF3">
    <property type="entry name" value="RHO GUANINE NUCLEOTIDE EXCHANGE FACTOR 12"/>
    <property type="match status" value="1"/>
</dbReference>
<dbReference type="Proteomes" id="UP000824540">
    <property type="component" value="Unassembled WGS sequence"/>
</dbReference>
<gene>
    <name evidence="4" type="ORF">JZ751_002000</name>
</gene>
<comment type="caution">
    <text evidence="4">The sequence shown here is derived from an EMBL/GenBank/DDBJ whole genome shotgun (WGS) entry which is preliminary data.</text>
</comment>
<reference evidence="4" key="1">
    <citation type="thesis" date="2021" institute="BYU ScholarsArchive" country="Provo, UT, USA">
        <title>Applications of and Algorithms for Genome Assembly and Genomic Analyses with an Emphasis on Marine Teleosts.</title>
        <authorList>
            <person name="Pickett B.D."/>
        </authorList>
    </citation>
    <scope>NUCLEOTIDE SEQUENCE</scope>
    <source>
        <strain evidence="4">HI-2016</strain>
    </source>
</reference>
<sequence>MPASIDGAKRLRECDKYLDLHNDAEEKEKVKRAAECCRTILNYVNQAVKESENKQRLEDYQRRLDLSSLKQSENPIIAEFKNLDLTKKKMVHEGPLSWKVNKDKTIELYTLLLEDILVLLQKQDERLILKCHSKNLAGTADTRQNFSPIIKLSTVLVRSVATDNKSFFVLSMSDNGAQIYELMAQTVSEQRMWQHQITQSADSIKSKQCNVITQPELKPTLPPGPNPFEGIKSDDEEEEGEEAAFLDSDLADRLPFMKQRSRQGVAIDDNESNPFVLPPSRAEEALKACGALYPCVCVLVAALRQVLVTQMMSQKDGEGTGRAFGGRLQRTTSLRTPVDPGARGMVTLSSPENGMEQSKAGKEERLQGLDASDVCNYLVLEGSGESSTDDEVSGKEHHAAGDSGIDMKKLLSSVAQPGGAPTFSRQVLTYLRVLQAHLHYLKDVESKYIELHQRQAGHAAETEDNRGGPLGVRVVIGGYSEGVCWALVEGVCWAIVRGVIGGYSERISVSRTKPPSRCVWLREKAGKEHWLLSLINGPLLHGHSLDGGWGHHRAHPLRWHKAIREN</sequence>
<dbReference type="Pfam" id="PF17838">
    <property type="entry name" value="PH_16"/>
    <property type="match status" value="1"/>
</dbReference>
<dbReference type="InterPro" id="IPR035899">
    <property type="entry name" value="DBL_dom_sf"/>
</dbReference>